<evidence type="ECO:0000313" key="1">
    <source>
        <dbReference type="EMBL" id="SIS77384.1"/>
    </source>
</evidence>
<keyword evidence="2" id="KW-1185">Reference proteome</keyword>
<dbReference type="AlphaFoldDB" id="A0A1N7LUD3"/>
<protein>
    <submittedName>
        <fullName evidence="1">Uncharacterized protein</fullName>
    </submittedName>
</protein>
<name>A0A1N7LUD3_9BACT</name>
<reference evidence="2" key="1">
    <citation type="submission" date="2017-01" db="EMBL/GenBank/DDBJ databases">
        <authorList>
            <person name="Varghese N."/>
            <person name="Submissions S."/>
        </authorList>
    </citation>
    <scope>NUCLEOTIDE SEQUENCE [LARGE SCALE GENOMIC DNA]</scope>
    <source>
        <strain evidence="2">DSM 21054</strain>
    </source>
</reference>
<organism evidence="1 2">
    <name type="scientific">Filimonas lacunae</name>
    <dbReference type="NCBI Taxonomy" id="477680"/>
    <lineage>
        <taxon>Bacteria</taxon>
        <taxon>Pseudomonadati</taxon>
        <taxon>Bacteroidota</taxon>
        <taxon>Chitinophagia</taxon>
        <taxon>Chitinophagales</taxon>
        <taxon>Chitinophagaceae</taxon>
        <taxon>Filimonas</taxon>
    </lineage>
</organism>
<dbReference type="Proteomes" id="UP000186917">
    <property type="component" value="Unassembled WGS sequence"/>
</dbReference>
<evidence type="ECO:0000313" key="2">
    <source>
        <dbReference type="Proteomes" id="UP000186917"/>
    </source>
</evidence>
<sequence length="55" mass="6317">MDKSVKTVYLNCEDFKTHSFPNVLVEILDAVFGELQRNLSGWFGKKKSHAISLFK</sequence>
<dbReference type="STRING" id="477680.SAMN05421788_1011131"/>
<accession>A0A1N7LUD3</accession>
<dbReference type="EMBL" id="FTOR01000001">
    <property type="protein sequence ID" value="SIS77384.1"/>
    <property type="molecule type" value="Genomic_DNA"/>
</dbReference>
<proteinExistence type="predicted"/>
<gene>
    <name evidence="1" type="ORF">SAMN05421788_1011131</name>
</gene>